<dbReference type="PANTHER" id="PTHR23122">
    <property type="entry name" value="MEMBRANE-ASSOCIATED GUANYLATE KINASE MAGUK"/>
    <property type="match status" value="1"/>
</dbReference>
<dbReference type="GO" id="GO:0030054">
    <property type="term" value="C:cell junction"/>
    <property type="evidence" value="ECO:0007669"/>
    <property type="project" value="UniProtKB-ARBA"/>
</dbReference>
<dbReference type="VEuPathDB" id="VectorBase:GPAI040476"/>
<dbReference type="Pfam" id="PF02828">
    <property type="entry name" value="L27"/>
    <property type="match status" value="1"/>
</dbReference>
<dbReference type="InterPro" id="IPR036892">
    <property type="entry name" value="L27_dom_sf"/>
</dbReference>
<sequence>MTAEVMAASDANYDPALSKLITTLKEAETLSNDQEIDFLKALLESKELNALVNVHTKVAKVGRDDRLAPMLSNSAVILYEALEQLSQRCHLNEDCREVFHLLQKPHLQSLLHAHDAIAQKDFYPHLPELPVEMDEDEETIKIVQLVKSNEPLVSTDFNTCFPNIQTFVYTYIHLQFLCAYYQSFSRSFMRYKVIYNFHTFMLFMLLSH</sequence>
<reference evidence="2" key="2">
    <citation type="submission" date="2020-05" db="UniProtKB">
        <authorList>
            <consortium name="EnsemblMetazoa"/>
        </authorList>
    </citation>
    <scope>IDENTIFICATION</scope>
    <source>
        <strain evidence="2">IAEA</strain>
    </source>
</reference>
<dbReference type="InterPro" id="IPR014775">
    <property type="entry name" value="L27_C"/>
</dbReference>
<evidence type="ECO:0000259" key="1">
    <source>
        <dbReference type="PROSITE" id="PS51022"/>
    </source>
</evidence>
<dbReference type="Proteomes" id="UP000092445">
    <property type="component" value="Unassembled WGS sequence"/>
</dbReference>
<dbReference type="Gene3D" id="1.10.287.650">
    <property type="entry name" value="L27 domain"/>
    <property type="match status" value="1"/>
</dbReference>
<feature type="domain" description="L27" evidence="1">
    <location>
        <begin position="13"/>
        <end position="66"/>
    </location>
</feature>
<keyword evidence="3" id="KW-1185">Reference proteome</keyword>
<evidence type="ECO:0000313" key="3">
    <source>
        <dbReference type="Proteomes" id="UP000092445"/>
    </source>
</evidence>
<protein>
    <recommendedName>
        <fullName evidence="1">L27 domain-containing protein</fullName>
    </recommendedName>
</protein>
<accession>A0A1B0ABS5</accession>
<dbReference type="AlphaFoldDB" id="A0A1B0ABS5"/>
<organism evidence="2 3">
    <name type="scientific">Glossina pallidipes</name>
    <name type="common">Tsetse fly</name>
    <dbReference type="NCBI Taxonomy" id="7398"/>
    <lineage>
        <taxon>Eukaryota</taxon>
        <taxon>Metazoa</taxon>
        <taxon>Ecdysozoa</taxon>
        <taxon>Arthropoda</taxon>
        <taxon>Hexapoda</taxon>
        <taxon>Insecta</taxon>
        <taxon>Pterygota</taxon>
        <taxon>Neoptera</taxon>
        <taxon>Endopterygota</taxon>
        <taxon>Diptera</taxon>
        <taxon>Brachycera</taxon>
        <taxon>Muscomorpha</taxon>
        <taxon>Hippoboscoidea</taxon>
        <taxon>Glossinidae</taxon>
        <taxon>Glossina</taxon>
    </lineage>
</organism>
<dbReference type="PROSITE" id="PS51022">
    <property type="entry name" value="L27"/>
    <property type="match status" value="2"/>
</dbReference>
<evidence type="ECO:0000313" key="2">
    <source>
        <dbReference type="EnsemblMetazoa" id="GPAI040476-PA"/>
    </source>
</evidence>
<proteinExistence type="predicted"/>
<dbReference type="EnsemblMetazoa" id="GPAI040476-RA">
    <property type="protein sequence ID" value="GPAI040476-PA"/>
    <property type="gene ID" value="GPAI040476"/>
</dbReference>
<dbReference type="STRING" id="7398.A0A1B0ABS5"/>
<feature type="domain" description="L27" evidence="1">
    <location>
        <begin position="67"/>
        <end position="125"/>
    </location>
</feature>
<dbReference type="InterPro" id="IPR004172">
    <property type="entry name" value="L27_dom"/>
</dbReference>
<name>A0A1B0ABS5_GLOPL</name>
<reference evidence="3" key="1">
    <citation type="submission" date="2014-03" db="EMBL/GenBank/DDBJ databases">
        <authorList>
            <person name="Aksoy S."/>
            <person name="Warren W."/>
            <person name="Wilson R.K."/>
        </authorList>
    </citation>
    <scope>NUCLEOTIDE SEQUENCE [LARGE SCALE GENOMIC DNA]</scope>
    <source>
        <strain evidence="3">IAEA</strain>
    </source>
</reference>
<dbReference type="InterPro" id="IPR050716">
    <property type="entry name" value="MAGUK"/>
</dbReference>
<dbReference type="SUPFAM" id="SSF101288">
    <property type="entry name" value="L27 domain"/>
    <property type="match status" value="1"/>
</dbReference>
<dbReference type="SMART" id="SM00569">
    <property type="entry name" value="L27"/>
    <property type="match status" value="2"/>
</dbReference>